<protein>
    <recommendedName>
        <fullName evidence="1">Dienelactone hydrolase domain-containing protein</fullName>
    </recommendedName>
</protein>
<dbReference type="PANTHER" id="PTHR47668:SF1">
    <property type="entry name" value="DIENELACTONE HYDROLASE DOMAIN-CONTAINING PROTEIN-RELATED"/>
    <property type="match status" value="1"/>
</dbReference>
<dbReference type="Gene3D" id="3.40.50.1820">
    <property type="entry name" value="alpha/beta hydrolase"/>
    <property type="match status" value="1"/>
</dbReference>
<dbReference type="Pfam" id="PF01738">
    <property type="entry name" value="DLH"/>
    <property type="match status" value="1"/>
</dbReference>
<accession>A0A6A6VXR1</accession>
<evidence type="ECO:0000259" key="1">
    <source>
        <dbReference type="Pfam" id="PF01738"/>
    </source>
</evidence>
<dbReference type="GeneID" id="54479993"/>
<feature type="domain" description="Dienelactone hydrolase" evidence="1">
    <location>
        <begin position="34"/>
        <end position="233"/>
    </location>
</feature>
<reference evidence="2" key="1">
    <citation type="journal article" date="2020" name="Stud. Mycol.">
        <title>101 Dothideomycetes genomes: a test case for predicting lifestyles and emergence of pathogens.</title>
        <authorList>
            <person name="Haridas S."/>
            <person name="Albert R."/>
            <person name="Binder M."/>
            <person name="Bloem J."/>
            <person name="Labutti K."/>
            <person name="Salamov A."/>
            <person name="Andreopoulos B."/>
            <person name="Baker S."/>
            <person name="Barry K."/>
            <person name="Bills G."/>
            <person name="Bluhm B."/>
            <person name="Cannon C."/>
            <person name="Castanera R."/>
            <person name="Culley D."/>
            <person name="Daum C."/>
            <person name="Ezra D."/>
            <person name="Gonzalez J."/>
            <person name="Henrissat B."/>
            <person name="Kuo A."/>
            <person name="Liang C."/>
            <person name="Lipzen A."/>
            <person name="Lutzoni F."/>
            <person name="Magnuson J."/>
            <person name="Mondo S."/>
            <person name="Nolan M."/>
            <person name="Ohm R."/>
            <person name="Pangilinan J."/>
            <person name="Park H.-J."/>
            <person name="Ramirez L."/>
            <person name="Alfaro M."/>
            <person name="Sun H."/>
            <person name="Tritt A."/>
            <person name="Yoshinaga Y."/>
            <person name="Zwiers L.-H."/>
            <person name="Turgeon B."/>
            <person name="Goodwin S."/>
            <person name="Spatafora J."/>
            <person name="Crous P."/>
            <person name="Grigoriev I."/>
        </authorList>
    </citation>
    <scope>NUCLEOTIDE SEQUENCE</scope>
    <source>
        <strain evidence="2">CBS 121739</strain>
    </source>
</reference>
<gene>
    <name evidence="2" type="ORF">EJ05DRAFT_101723</name>
</gene>
<dbReference type="SUPFAM" id="SSF53474">
    <property type="entry name" value="alpha/beta-Hydrolases"/>
    <property type="match status" value="1"/>
</dbReference>
<dbReference type="EMBL" id="ML996577">
    <property type="protein sequence ID" value="KAF2755448.1"/>
    <property type="molecule type" value="Genomic_DNA"/>
</dbReference>
<dbReference type="Proteomes" id="UP000799437">
    <property type="component" value="Unassembled WGS sequence"/>
</dbReference>
<evidence type="ECO:0000313" key="2">
    <source>
        <dbReference type="EMBL" id="KAF2755448.1"/>
    </source>
</evidence>
<dbReference type="RefSeq" id="XP_033597899.1">
    <property type="nucleotide sequence ID" value="XM_033738939.1"/>
</dbReference>
<keyword evidence="3" id="KW-1185">Reference proteome</keyword>
<dbReference type="GO" id="GO:0016787">
    <property type="term" value="F:hydrolase activity"/>
    <property type="evidence" value="ECO:0007669"/>
    <property type="project" value="InterPro"/>
</dbReference>
<organism evidence="2 3">
    <name type="scientific">Pseudovirgaria hyperparasitica</name>
    <dbReference type="NCBI Taxonomy" id="470096"/>
    <lineage>
        <taxon>Eukaryota</taxon>
        <taxon>Fungi</taxon>
        <taxon>Dikarya</taxon>
        <taxon>Ascomycota</taxon>
        <taxon>Pezizomycotina</taxon>
        <taxon>Dothideomycetes</taxon>
        <taxon>Dothideomycetes incertae sedis</taxon>
        <taxon>Acrospermales</taxon>
        <taxon>Acrospermaceae</taxon>
        <taxon>Pseudovirgaria</taxon>
    </lineage>
</organism>
<dbReference type="OrthoDB" id="2147163at2759"/>
<dbReference type="InterPro" id="IPR002925">
    <property type="entry name" value="Dienelactn_hydro"/>
</dbReference>
<evidence type="ECO:0000313" key="3">
    <source>
        <dbReference type="Proteomes" id="UP000799437"/>
    </source>
</evidence>
<dbReference type="PANTHER" id="PTHR47668">
    <property type="entry name" value="DIENELACTONE HYDROLASE FAMILY PROTEIN (AFU_ORTHOLOGUE AFUA_6G01940)"/>
    <property type="match status" value="1"/>
</dbReference>
<proteinExistence type="predicted"/>
<sequence length="259" mass="27310">MSSDSPLPKACCALAPVTPGAYTPKGTYEDMAGMKTYTTGPRDASLAVVFVYDAFGFTSQTLQGADLIAAALPARVFMPDLLDGGMDRALFPADTPAKQKLVGDMFGPTGKGDLTRCASHVASMPAQIRASEPDIASIVALGLCWGGKVVVLASNNDSTRSGTAGGFVASAQAHPSRLAEGDARGLRMPHLVMASRDEDAVDVRAFEAVDRPAGSVVCTYPDMRHGWMGSRAELDSEEGRDGFRRGYEQFVGWVKEVVG</sequence>
<dbReference type="AlphaFoldDB" id="A0A6A6VXR1"/>
<name>A0A6A6VXR1_9PEZI</name>
<dbReference type="InterPro" id="IPR029058">
    <property type="entry name" value="AB_hydrolase_fold"/>
</dbReference>